<name>A0A2P2MZI0_RHIMU</name>
<sequence>MITFVEFLLKQLGSGALDLVGYSLGH</sequence>
<evidence type="ECO:0000313" key="1">
    <source>
        <dbReference type="EMBL" id="MBX35632.1"/>
    </source>
</evidence>
<dbReference type="AlphaFoldDB" id="A0A2P2MZI0"/>
<reference evidence="1" key="1">
    <citation type="submission" date="2018-02" db="EMBL/GenBank/DDBJ databases">
        <title>Rhizophora mucronata_Transcriptome.</title>
        <authorList>
            <person name="Meera S.P."/>
            <person name="Sreeshan A."/>
            <person name="Augustine A."/>
        </authorList>
    </citation>
    <scope>NUCLEOTIDE SEQUENCE</scope>
    <source>
        <tissue evidence="1">Leaf</tissue>
    </source>
</reference>
<organism evidence="1">
    <name type="scientific">Rhizophora mucronata</name>
    <name type="common">Asiatic mangrove</name>
    <dbReference type="NCBI Taxonomy" id="61149"/>
    <lineage>
        <taxon>Eukaryota</taxon>
        <taxon>Viridiplantae</taxon>
        <taxon>Streptophyta</taxon>
        <taxon>Embryophyta</taxon>
        <taxon>Tracheophyta</taxon>
        <taxon>Spermatophyta</taxon>
        <taxon>Magnoliopsida</taxon>
        <taxon>eudicotyledons</taxon>
        <taxon>Gunneridae</taxon>
        <taxon>Pentapetalae</taxon>
        <taxon>rosids</taxon>
        <taxon>fabids</taxon>
        <taxon>Malpighiales</taxon>
        <taxon>Rhizophoraceae</taxon>
        <taxon>Rhizophora</taxon>
    </lineage>
</organism>
<accession>A0A2P2MZI0</accession>
<dbReference type="EMBL" id="GGEC01055148">
    <property type="protein sequence ID" value="MBX35632.1"/>
    <property type="molecule type" value="Transcribed_RNA"/>
</dbReference>
<proteinExistence type="predicted"/>
<protein>
    <submittedName>
        <fullName evidence="1">Uncharacterized protein</fullName>
    </submittedName>
</protein>